<feature type="transmembrane region" description="Helical" evidence="6">
    <location>
        <begin position="456"/>
        <end position="476"/>
    </location>
</feature>
<feature type="region of interest" description="Disordered" evidence="5">
    <location>
        <begin position="17"/>
        <end position="75"/>
    </location>
</feature>
<sequence length="484" mass="51205">MEAATLFQALVKVESSSLPQAPQRAVARTYPAVPQQNNNIEPRPLARPSAGPSVSGVTTPRDLEMSAPNTPGSREQLDDPLNAFEVLPGISDPPMNNEFDQLDRCNNTILIIRDRHYSIGYAVVSLIFIGNALGFIAAAPFVDAIRMRLGRAKICSLAAICLALGFIPLLAAAPFPAVVIGYFFIGFGSAINLAIGNVFTANLKNGTVFLGIQHGSYGVGGTVGPLIATSIVSRLGAGAWNKYYLLTISISAANAAFYLWSFWNYENETAADTTLSQQHTGETASSPRTELGAMLGAFQSRAVLLGATFIFAYQGAEVSISGWVISFLIATRNGDPTSVGNVTSGFWGGITLGRFLLSPVGARVGEKRFVYFLTVGAAVFQLLVWFVPNIIGEAVSLAIVGLLLGPVYPCAATVFMRNLSRREQVSGLGVISAFGSSGGAVAPFTTGLLAQAAGTFVLHPIAIGLFGAMLICWFILPATRKRTE</sequence>
<dbReference type="GO" id="GO:0016020">
    <property type="term" value="C:membrane"/>
    <property type="evidence" value="ECO:0007669"/>
    <property type="project" value="UniProtKB-SubCell"/>
</dbReference>
<dbReference type="Proteomes" id="UP001305414">
    <property type="component" value="Unassembled WGS sequence"/>
</dbReference>
<evidence type="ECO:0000313" key="9">
    <source>
        <dbReference type="Proteomes" id="UP001305414"/>
    </source>
</evidence>
<feature type="transmembrane region" description="Helical" evidence="6">
    <location>
        <begin position="154"/>
        <end position="173"/>
    </location>
</feature>
<evidence type="ECO:0000259" key="7">
    <source>
        <dbReference type="PROSITE" id="PS50850"/>
    </source>
</evidence>
<accession>A0AAN7UVT5</accession>
<evidence type="ECO:0000256" key="5">
    <source>
        <dbReference type="SAM" id="MobiDB-lite"/>
    </source>
</evidence>
<gene>
    <name evidence="8" type="ORF">RRF57_008726</name>
</gene>
<name>A0AAN7UVT5_9PEZI</name>
<dbReference type="EMBL" id="JAWHQM010000029">
    <property type="protein sequence ID" value="KAK5633011.1"/>
    <property type="molecule type" value="Genomic_DNA"/>
</dbReference>
<proteinExistence type="predicted"/>
<evidence type="ECO:0000256" key="4">
    <source>
        <dbReference type="ARBA" id="ARBA00023136"/>
    </source>
</evidence>
<dbReference type="Pfam" id="PF07690">
    <property type="entry name" value="MFS_1"/>
    <property type="match status" value="1"/>
</dbReference>
<reference evidence="8 9" key="1">
    <citation type="submission" date="2023-10" db="EMBL/GenBank/DDBJ databases">
        <title>Draft genome sequence of Xylaria bambusicola isolate GMP-LS, the root and basal stem rot pathogen of sugarcane in Indonesia.</title>
        <authorList>
            <person name="Selvaraj P."/>
            <person name="Muralishankar V."/>
            <person name="Muruganantham S."/>
            <person name="Sp S."/>
            <person name="Haryani S."/>
            <person name="Lau K.J.X."/>
            <person name="Naqvi N.I."/>
        </authorList>
    </citation>
    <scope>NUCLEOTIDE SEQUENCE [LARGE SCALE GENOMIC DNA]</scope>
    <source>
        <strain evidence="8">GMP-LS</strain>
    </source>
</reference>
<feature type="transmembrane region" description="Helical" evidence="6">
    <location>
        <begin position="179"/>
        <end position="203"/>
    </location>
</feature>
<dbReference type="SUPFAM" id="SSF103473">
    <property type="entry name" value="MFS general substrate transporter"/>
    <property type="match status" value="1"/>
</dbReference>
<dbReference type="InterPro" id="IPR020846">
    <property type="entry name" value="MFS_dom"/>
</dbReference>
<feature type="transmembrane region" description="Helical" evidence="6">
    <location>
        <begin position="338"/>
        <end position="357"/>
    </location>
</feature>
<dbReference type="PANTHER" id="PTHR23514:SF6">
    <property type="entry name" value="MAJOR FACILITATOR SUPERFAMILY (MFS) PROFILE DOMAIN-CONTAINING PROTEIN"/>
    <property type="match status" value="1"/>
</dbReference>
<dbReference type="Gene3D" id="1.20.1250.20">
    <property type="entry name" value="MFS general substrate transporter like domains"/>
    <property type="match status" value="2"/>
</dbReference>
<dbReference type="AlphaFoldDB" id="A0AAN7UVT5"/>
<feature type="domain" description="Major facilitator superfamily (MFS) profile" evidence="7">
    <location>
        <begin position="303"/>
        <end position="484"/>
    </location>
</feature>
<evidence type="ECO:0000313" key="8">
    <source>
        <dbReference type="EMBL" id="KAK5633011.1"/>
    </source>
</evidence>
<evidence type="ECO:0000256" key="3">
    <source>
        <dbReference type="ARBA" id="ARBA00022989"/>
    </source>
</evidence>
<feature type="transmembrane region" description="Helical" evidence="6">
    <location>
        <begin position="243"/>
        <end position="263"/>
    </location>
</feature>
<comment type="caution">
    <text evidence="8">The sequence shown here is derived from an EMBL/GenBank/DDBJ whole genome shotgun (WGS) entry which is preliminary data.</text>
</comment>
<dbReference type="GO" id="GO:0022857">
    <property type="term" value="F:transmembrane transporter activity"/>
    <property type="evidence" value="ECO:0007669"/>
    <property type="project" value="InterPro"/>
</dbReference>
<feature type="transmembrane region" description="Helical" evidence="6">
    <location>
        <begin position="428"/>
        <end position="450"/>
    </location>
</feature>
<organism evidence="8 9">
    <name type="scientific">Xylaria bambusicola</name>
    <dbReference type="NCBI Taxonomy" id="326684"/>
    <lineage>
        <taxon>Eukaryota</taxon>
        <taxon>Fungi</taxon>
        <taxon>Dikarya</taxon>
        <taxon>Ascomycota</taxon>
        <taxon>Pezizomycotina</taxon>
        <taxon>Sordariomycetes</taxon>
        <taxon>Xylariomycetidae</taxon>
        <taxon>Xylariales</taxon>
        <taxon>Xylariaceae</taxon>
        <taxon>Xylaria</taxon>
    </lineage>
</organism>
<evidence type="ECO:0000256" key="1">
    <source>
        <dbReference type="ARBA" id="ARBA00004141"/>
    </source>
</evidence>
<feature type="transmembrane region" description="Helical" evidence="6">
    <location>
        <begin position="394"/>
        <end position="416"/>
    </location>
</feature>
<dbReference type="FunFam" id="1.20.1250.20:FF:000286">
    <property type="entry name" value="MFS efflux transporter"/>
    <property type="match status" value="1"/>
</dbReference>
<keyword evidence="4 6" id="KW-0472">Membrane</keyword>
<dbReference type="InterPro" id="IPR011701">
    <property type="entry name" value="MFS"/>
</dbReference>
<feature type="transmembrane region" description="Helical" evidence="6">
    <location>
        <begin position="369"/>
        <end position="388"/>
    </location>
</feature>
<evidence type="ECO:0000256" key="2">
    <source>
        <dbReference type="ARBA" id="ARBA00022692"/>
    </source>
</evidence>
<dbReference type="PANTHER" id="PTHR23514">
    <property type="entry name" value="BYPASS OF STOP CODON PROTEIN 6"/>
    <property type="match status" value="1"/>
</dbReference>
<feature type="transmembrane region" description="Helical" evidence="6">
    <location>
        <begin position="302"/>
        <end position="326"/>
    </location>
</feature>
<keyword evidence="9" id="KW-1185">Reference proteome</keyword>
<keyword evidence="2 6" id="KW-0812">Transmembrane</keyword>
<feature type="transmembrane region" description="Helical" evidence="6">
    <location>
        <begin position="119"/>
        <end position="142"/>
    </location>
</feature>
<dbReference type="InterPro" id="IPR036259">
    <property type="entry name" value="MFS_trans_sf"/>
</dbReference>
<dbReference type="PROSITE" id="PS50850">
    <property type="entry name" value="MFS"/>
    <property type="match status" value="1"/>
</dbReference>
<comment type="subcellular location">
    <subcellularLocation>
        <location evidence="1">Membrane</location>
        <topology evidence="1">Multi-pass membrane protein</topology>
    </subcellularLocation>
</comment>
<feature type="transmembrane region" description="Helical" evidence="6">
    <location>
        <begin position="215"/>
        <end position="237"/>
    </location>
</feature>
<keyword evidence="3 6" id="KW-1133">Transmembrane helix</keyword>
<protein>
    <recommendedName>
        <fullName evidence="7">Major facilitator superfamily (MFS) profile domain-containing protein</fullName>
    </recommendedName>
</protein>
<evidence type="ECO:0000256" key="6">
    <source>
        <dbReference type="SAM" id="Phobius"/>
    </source>
</evidence>
<dbReference type="InterPro" id="IPR051788">
    <property type="entry name" value="MFS_Transporter"/>
</dbReference>